<dbReference type="PANTHER" id="PTHR30629:SF2">
    <property type="entry name" value="PROPHAGE INTEGRASE INTS-RELATED"/>
    <property type="match status" value="1"/>
</dbReference>
<reference evidence="4 5" key="3">
    <citation type="submission" date="2008-05" db="EMBL/GenBank/DDBJ databases">
        <authorList>
            <person name="Fulton L."/>
            <person name="Clifton S."/>
            <person name="Fulton B."/>
            <person name="Xu J."/>
            <person name="Minx P."/>
            <person name="Pepin K.H."/>
            <person name="Johnson M."/>
            <person name="Thiruvilangam P."/>
            <person name="Bhonagiri V."/>
            <person name="Nash W.E."/>
            <person name="Mardis E.R."/>
            <person name="Wilson R.K."/>
        </authorList>
    </citation>
    <scope>NUCLEOTIDE SEQUENCE [LARGE SCALE GENOMIC DNA]</scope>
    <source>
        <strain evidence="4 5">ATCC 25827</strain>
    </source>
</reference>
<evidence type="ECO:0000259" key="3">
    <source>
        <dbReference type="Pfam" id="PF13356"/>
    </source>
</evidence>
<proteinExistence type="inferred from homology"/>
<dbReference type="InterPro" id="IPR025166">
    <property type="entry name" value="Integrase_DNA_bind_dom"/>
</dbReference>
<evidence type="ECO:0000313" key="4">
    <source>
        <dbReference type="EMBL" id="EDU59209.1"/>
    </source>
</evidence>
<dbReference type="PANTHER" id="PTHR30629">
    <property type="entry name" value="PROPHAGE INTEGRASE"/>
    <property type="match status" value="1"/>
</dbReference>
<dbReference type="EMBL" id="ABJD02000101">
    <property type="protein sequence ID" value="EDU59209.1"/>
    <property type="molecule type" value="Genomic_DNA"/>
</dbReference>
<accession>A0AA86YVD9</accession>
<evidence type="ECO:0000313" key="5">
    <source>
        <dbReference type="Proteomes" id="UP000004506"/>
    </source>
</evidence>
<dbReference type="AlphaFoldDB" id="A0AA86YVD9"/>
<name>A0AA86YVD9_PROST</name>
<dbReference type="Pfam" id="PF13356">
    <property type="entry name" value="Arm-DNA-bind_3"/>
    <property type="match status" value="1"/>
</dbReference>
<evidence type="ECO:0000256" key="2">
    <source>
        <dbReference type="ARBA" id="ARBA00022908"/>
    </source>
</evidence>
<dbReference type="Gene3D" id="3.30.160.390">
    <property type="entry name" value="Integrase, DNA-binding domain"/>
    <property type="match status" value="1"/>
</dbReference>
<comment type="similarity">
    <text evidence="1">Belongs to the 'phage' integrase family.</text>
</comment>
<feature type="domain" description="Integrase DNA-binding" evidence="3">
    <location>
        <begin position="2"/>
        <end position="85"/>
    </location>
</feature>
<dbReference type="Proteomes" id="UP000004506">
    <property type="component" value="Unassembled WGS sequence"/>
</dbReference>
<protein>
    <submittedName>
        <fullName evidence="4">Site-specific recombinase, phage integrase family</fullName>
    </submittedName>
</protein>
<dbReference type="InterPro" id="IPR038488">
    <property type="entry name" value="Integrase_DNA-bd_sf"/>
</dbReference>
<dbReference type="InterPro" id="IPR050808">
    <property type="entry name" value="Phage_Integrase"/>
</dbReference>
<comment type="caution">
    <text evidence="4">The sequence shown here is derived from an EMBL/GenBank/DDBJ whole genome shotgun (WGS) entry which is preliminary data.</text>
</comment>
<reference evidence="5" key="2">
    <citation type="submission" date="2008-04" db="EMBL/GenBank/DDBJ databases">
        <title>Draft genome sequence of Providencia stuartii(ATCC 25827).</title>
        <authorList>
            <person name="Sudarsanam P."/>
            <person name="Ley R."/>
            <person name="Guruge J."/>
            <person name="Turnbaugh P.J."/>
            <person name="Mahowald M."/>
            <person name="Liep D."/>
            <person name="Gordon J."/>
        </authorList>
    </citation>
    <scope>NUCLEOTIDE SEQUENCE [LARGE SCALE GENOMIC DNA]</scope>
    <source>
        <strain evidence="5">ATCC 25827</strain>
    </source>
</reference>
<dbReference type="GO" id="GO:0015074">
    <property type="term" value="P:DNA integration"/>
    <property type="evidence" value="ECO:0007669"/>
    <property type="project" value="UniProtKB-KW"/>
</dbReference>
<keyword evidence="2" id="KW-0229">DNA integration</keyword>
<gene>
    <name evidence="4" type="ORF">PROSTU_02397</name>
</gene>
<reference evidence="5" key="1">
    <citation type="submission" date="2008-04" db="EMBL/GenBank/DDBJ databases">
        <title>Draft genome sequence of Providencia stuartii (ATCC 25827).</title>
        <authorList>
            <person name="Sudarsanam P."/>
            <person name="Ley R."/>
            <person name="Guruge J."/>
            <person name="Turnbaugh P.J."/>
            <person name="Mahowald M."/>
            <person name="Liep D."/>
            <person name="Gordon J."/>
        </authorList>
    </citation>
    <scope>NUCLEOTIDE SEQUENCE [LARGE SCALE GENOMIC DNA]</scope>
    <source>
        <strain evidence="5">ATCC 25827</strain>
    </source>
</reference>
<organism evidence="4 5">
    <name type="scientific">Providencia stuartii ATCC 25827</name>
    <dbReference type="NCBI Taxonomy" id="471874"/>
    <lineage>
        <taxon>Bacteria</taxon>
        <taxon>Pseudomonadati</taxon>
        <taxon>Pseudomonadota</taxon>
        <taxon>Gammaproteobacteria</taxon>
        <taxon>Enterobacterales</taxon>
        <taxon>Morganellaceae</taxon>
        <taxon>Providencia</taxon>
    </lineage>
</organism>
<sequence>MLTDTKCRTAKPKEKLYRINEFNGLYLKMKPNGKKAWRFRFQLNGKSSMLALGHSPLITLAEARSKCDDARKLVSEGINPTQAKQLDRIRKANESANIFQIISKEWLK</sequence>
<evidence type="ECO:0000256" key="1">
    <source>
        <dbReference type="ARBA" id="ARBA00008857"/>
    </source>
</evidence>